<reference evidence="3" key="1">
    <citation type="submission" date="2016-09" db="EMBL/GenBank/DDBJ databases">
        <authorList>
            <person name="Wibberg D."/>
        </authorList>
    </citation>
    <scope>NUCLEOTIDE SEQUENCE [LARGE SCALE GENOMIC DNA]</scope>
</reference>
<evidence type="ECO:0000256" key="1">
    <source>
        <dbReference type="SAM" id="MobiDB-lite"/>
    </source>
</evidence>
<name>A0A1M4N2T3_9RHOB</name>
<sequence>MLLLRKLSSGQKIPEGINRDALKDIPAHGHMEAVKPEEALEEEVSEPETVPTPVPPRDAAMDALFSELDFPDSTPSSTYTWNDDIFDD</sequence>
<gene>
    <name evidence="2" type="ORF">KARMA_3375</name>
</gene>
<dbReference type="EMBL" id="FMJB01000064">
    <property type="protein sequence ID" value="SCM69141.1"/>
    <property type="molecule type" value="Genomic_DNA"/>
</dbReference>
<dbReference type="Proteomes" id="UP000184085">
    <property type="component" value="Unassembled WGS sequence"/>
</dbReference>
<accession>A0A1M4N2T3</accession>
<feature type="region of interest" description="Disordered" evidence="1">
    <location>
        <begin position="36"/>
        <end position="88"/>
    </location>
</feature>
<proteinExistence type="predicted"/>
<dbReference type="AlphaFoldDB" id="A0A1M4N2T3"/>
<evidence type="ECO:0000313" key="2">
    <source>
        <dbReference type="EMBL" id="SCM69141.1"/>
    </source>
</evidence>
<evidence type="ECO:0000313" key="3">
    <source>
        <dbReference type="Proteomes" id="UP000184085"/>
    </source>
</evidence>
<protein>
    <submittedName>
        <fullName evidence="2">Uncharacterized protein</fullName>
    </submittedName>
</protein>
<keyword evidence="3" id="KW-1185">Reference proteome</keyword>
<organism evidence="2 3">
    <name type="scientific">Donghicola eburneus</name>
    <dbReference type="NCBI Taxonomy" id="393278"/>
    <lineage>
        <taxon>Bacteria</taxon>
        <taxon>Pseudomonadati</taxon>
        <taxon>Pseudomonadota</taxon>
        <taxon>Alphaproteobacteria</taxon>
        <taxon>Rhodobacterales</taxon>
        <taxon>Roseobacteraceae</taxon>
        <taxon>Donghicola</taxon>
    </lineage>
</organism>